<gene>
    <name evidence="8" type="ORF">FB566_1120</name>
</gene>
<evidence type="ECO:0000256" key="1">
    <source>
        <dbReference type="ARBA" id="ARBA00010641"/>
    </source>
</evidence>
<dbReference type="PANTHER" id="PTHR47756:SF2">
    <property type="entry name" value="BLL6612 PROTEIN"/>
    <property type="match status" value="1"/>
</dbReference>
<evidence type="ECO:0000259" key="5">
    <source>
        <dbReference type="Pfam" id="PF04542"/>
    </source>
</evidence>
<evidence type="ECO:0000256" key="2">
    <source>
        <dbReference type="ARBA" id="ARBA00023015"/>
    </source>
</evidence>
<dbReference type="Pfam" id="PF04542">
    <property type="entry name" value="Sigma70_r2"/>
    <property type="match status" value="1"/>
</dbReference>
<keyword evidence="9" id="KW-1185">Reference proteome</keyword>
<dbReference type="SUPFAM" id="SSF88946">
    <property type="entry name" value="Sigma2 domain of RNA polymerase sigma factors"/>
    <property type="match status" value="1"/>
</dbReference>
<reference evidence="8 9" key="1">
    <citation type="submission" date="2019-06" db="EMBL/GenBank/DDBJ databases">
        <title>Sequencing the genomes of 1000 actinobacteria strains.</title>
        <authorList>
            <person name="Klenk H.-P."/>
        </authorList>
    </citation>
    <scope>NUCLEOTIDE SEQUENCE [LARGE SCALE GENOMIC DNA]</scope>
    <source>
        <strain evidence="8 9">DSM 45928</strain>
    </source>
</reference>
<dbReference type="InterPro" id="IPR013249">
    <property type="entry name" value="RNA_pol_sigma70_r4_t2"/>
</dbReference>
<dbReference type="AlphaFoldDB" id="A0A543ASP6"/>
<keyword evidence="4" id="KW-0804">Transcription</keyword>
<dbReference type="InterPro" id="IPR014284">
    <property type="entry name" value="RNA_pol_sigma-70_dom"/>
</dbReference>
<evidence type="ECO:0000256" key="3">
    <source>
        <dbReference type="ARBA" id="ARBA00023082"/>
    </source>
</evidence>
<feature type="domain" description="RNA polymerase sigma factor 70 region 4 type 2" evidence="6">
    <location>
        <begin position="116"/>
        <end position="167"/>
    </location>
</feature>
<evidence type="ECO:0000313" key="9">
    <source>
        <dbReference type="Proteomes" id="UP000317043"/>
    </source>
</evidence>
<feature type="domain" description="RNA polymerase sigma-70 region 2" evidence="5">
    <location>
        <begin position="20"/>
        <end position="77"/>
    </location>
</feature>
<dbReference type="Pfam" id="PF20239">
    <property type="entry name" value="DUF6596"/>
    <property type="match status" value="1"/>
</dbReference>
<dbReference type="NCBIfam" id="TIGR02937">
    <property type="entry name" value="sigma70-ECF"/>
    <property type="match status" value="1"/>
</dbReference>
<evidence type="ECO:0000313" key="8">
    <source>
        <dbReference type="EMBL" id="TQL75611.1"/>
    </source>
</evidence>
<dbReference type="InterPro" id="IPR013324">
    <property type="entry name" value="RNA_pol_sigma_r3/r4-like"/>
</dbReference>
<protein>
    <submittedName>
        <fullName evidence="8">RNA polymerase ECF family sigma subunit</fullName>
    </submittedName>
</protein>
<sequence>MTDIAAAVARAHREFGVGIVATLIRITGDWTLAEDCAQDAVAAALERWPRDGVPRNPAGWLVTVARNRAIDHIRRAATERERLRELAVIDDLTGWADLADAVDGRTGIEDDRLRLIFTCCHPALSQEAQVALTLRTIAGVATGDIARAFLVTESTMTRRITRAKTKIAAAGIPFKVPSGPLLPERVPGVLSVLYLLFTQGYRADGEPAFAREAIRVARLLAALMPDEPEAVALLALMLLQDSRRRARRDDAGALVTLNRQDRSRWDHAAIAEGLALVDRLGDDGPYTLQAQIAACHARAASAEQTDWRAIAERYDRLWDLTASPVVALNRAVAHGFAFGPTVGLRRLDELDDRLAEHPARTAATAEFLAGSGRIAEAVAAFLVAAEATVSESERQALRRRAEELGGTVDGP</sequence>
<keyword evidence="2" id="KW-0805">Transcription regulation</keyword>
<dbReference type="Gene3D" id="1.10.1740.10">
    <property type="match status" value="1"/>
</dbReference>
<comment type="caution">
    <text evidence="8">The sequence shown here is derived from an EMBL/GenBank/DDBJ whole genome shotgun (WGS) entry which is preliminary data.</text>
</comment>
<dbReference type="InterPro" id="IPR046531">
    <property type="entry name" value="DUF6596"/>
</dbReference>
<dbReference type="InterPro" id="IPR007627">
    <property type="entry name" value="RNA_pol_sigma70_r2"/>
</dbReference>
<evidence type="ECO:0000259" key="6">
    <source>
        <dbReference type="Pfam" id="PF08281"/>
    </source>
</evidence>
<dbReference type="GO" id="GO:0003677">
    <property type="term" value="F:DNA binding"/>
    <property type="evidence" value="ECO:0007669"/>
    <property type="project" value="InterPro"/>
</dbReference>
<name>A0A543ASP6_9ACTN</name>
<organism evidence="8 9">
    <name type="scientific">Stackebrandtia endophytica</name>
    <dbReference type="NCBI Taxonomy" id="1496996"/>
    <lineage>
        <taxon>Bacteria</taxon>
        <taxon>Bacillati</taxon>
        <taxon>Actinomycetota</taxon>
        <taxon>Actinomycetes</taxon>
        <taxon>Glycomycetales</taxon>
        <taxon>Glycomycetaceae</taxon>
        <taxon>Stackebrandtia</taxon>
    </lineage>
</organism>
<dbReference type="SUPFAM" id="SSF88659">
    <property type="entry name" value="Sigma3 and sigma4 domains of RNA polymerase sigma factors"/>
    <property type="match status" value="1"/>
</dbReference>
<comment type="similarity">
    <text evidence="1">Belongs to the sigma-70 factor family. ECF subfamily.</text>
</comment>
<evidence type="ECO:0000256" key="4">
    <source>
        <dbReference type="ARBA" id="ARBA00023163"/>
    </source>
</evidence>
<evidence type="ECO:0000259" key="7">
    <source>
        <dbReference type="Pfam" id="PF20239"/>
    </source>
</evidence>
<dbReference type="OrthoDB" id="3206561at2"/>
<dbReference type="EMBL" id="VFOW01000001">
    <property type="protein sequence ID" value="TQL75611.1"/>
    <property type="molecule type" value="Genomic_DNA"/>
</dbReference>
<accession>A0A543ASP6</accession>
<keyword evidence="3" id="KW-0731">Sigma factor</keyword>
<dbReference type="InterPro" id="IPR013325">
    <property type="entry name" value="RNA_pol_sigma_r2"/>
</dbReference>
<dbReference type="GO" id="GO:0016987">
    <property type="term" value="F:sigma factor activity"/>
    <property type="evidence" value="ECO:0007669"/>
    <property type="project" value="UniProtKB-KW"/>
</dbReference>
<dbReference type="RefSeq" id="WP_142035752.1">
    <property type="nucleotide sequence ID" value="NZ_JBHTGS010000001.1"/>
</dbReference>
<dbReference type="Proteomes" id="UP000317043">
    <property type="component" value="Unassembled WGS sequence"/>
</dbReference>
<dbReference type="GO" id="GO:0006352">
    <property type="term" value="P:DNA-templated transcription initiation"/>
    <property type="evidence" value="ECO:0007669"/>
    <property type="project" value="InterPro"/>
</dbReference>
<proteinExistence type="inferred from homology"/>
<feature type="domain" description="DUF6596" evidence="7">
    <location>
        <begin position="185"/>
        <end position="279"/>
    </location>
</feature>
<dbReference type="Pfam" id="PF08281">
    <property type="entry name" value="Sigma70_r4_2"/>
    <property type="match status" value="1"/>
</dbReference>
<dbReference type="InParanoid" id="A0A543ASP6"/>
<dbReference type="PANTHER" id="PTHR47756">
    <property type="entry name" value="BLL6612 PROTEIN-RELATED"/>
    <property type="match status" value="1"/>
</dbReference>